<feature type="region of interest" description="Disordered" evidence="1">
    <location>
        <begin position="78"/>
        <end position="121"/>
    </location>
</feature>
<keyword evidence="2" id="KW-0472">Membrane</keyword>
<dbReference type="Proteomes" id="UP000309128">
    <property type="component" value="Unassembled WGS sequence"/>
</dbReference>
<evidence type="ECO:0000256" key="1">
    <source>
        <dbReference type="SAM" id="MobiDB-lite"/>
    </source>
</evidence>
<organism evidence="4 5">
    <name type="scientific">Nonomuraea turkmeniaca</name>
    <dbReference type="NCBI Taxonomy" id="103838"/>
    <lineage>
        <taxon>Bacteria</taxon>
        <taxon>Bacillati</taxon>
        <taxon>Actinomycetota</taxon>
        <taxon>Actinomycetes</taxon>
        <taxon>Streptosporangiales</taxon>
        <taxon>Streptosporangiaceae</taxon>
        <taxon>Nonomuraea</taxon>
    </lineage>
</organism>
<feature type="domain" description="SCP" evidence="3">
    <location>
        <begin position="139"/>
        <end position="252"/>
    </location>
</feature>
<reference evidence="4 5" key="1">
    <citation type="submission" date="2019-05" db="EMBL/GenBank/DDBJ databases">
        <title>Draft genome sequence of Nonomuraea turkmeniaca DSM 43926.</title>
        <authorList>
            <person name="Saricaoglu S."/>
            <person name="Isik K."/>
        </authorList>
    </citation>
    <scope>NUCLEOTIDE SEQUENCE [LARGE SCALE GENOMIC DNA]</scope>
    <source>
        <strain evidence="4 5">DSM 43926</strain>
    </source>
</reference>
<keyword evidence="5" id="KW-1185">Reference proteome</keyword>
<comment type="caution">
    <text evidence="4">The sequence shown here is derived from an EMBL/GenBank/DDBJ whole genome shotgun (WGS) entry which is preliminary data.</text>
</comment>
<dbReference type="OrthoDB" id="68195at2"/>
<gene>
    <name evidence="4" type="ORF">ETD86_46940</name>
</gene>
<dbReference type="EMBL" id="VCKY01000279">
    <property type="protein sequence ID" value="TMR08643.1"/>
    <property type="molecule type" value="Genomic_DNA"/>
</dbReference>
<keyword evidence="2" id="KW-1133">Transmembrane helix</keyword>
<evidence type="ECO:0000313" key="4">
    <source>
        <dbReference type="EMBL" id="TMR08643.1"/>
    </source>
</evidence>
<proteinExistence type="predicted"/>
<evidence type="ECO:0000256" key="2">
    <source>
        <dbReference type="SAM" id="Phobius"/>
    </source>
</evidence>
<feature type="transmembrane region" description="Helical" evidence="2">
    <location>
        <begin position="20"/>
        <end position="40"/>
    </location>
</feature>
<evidence type="ECO:0000259" key="3">
    <source>
        <dbReference type="Pfam" id="PF00188"/>
    </source>
</evidence>
<dbReference type="InterPro" id="IPR014044">
    <property type="entry name" value="CAP_dom"/>
</dbReference>
<dbReference type="SUPFAM" id="SSF55797">
    <property type="entry name" value="PR-1-like"/>
    <property type="match status" value="1"/>
</dbReference>
<protein>
    <submittedName>
        <fullName evidence="4">CAP domain-containing protein</fullName>
    </submittedName>
</protein>
<dbReference type="PANTHER" id="PTHR31157">
    <property type="entry name" value="SCP DOMAIN-CONTAINING PROTEIN"/>
    <property type="match status" value="1"/>
</dbReference>
<dbReference type="Gene3D" id="3.40.33.10">
    <property type="entry name" value="CAP"/>
    <property type="match status" value="1"/>
</dbReference>
<dbReference type="Pfam" id="PF00188">
    <property type="entry name" value="CAP"/>
    <property type="match status" value="1"/>
</dbReference>
<evidence type="ECO:0000313" key="5">
    <source>
        <dbReference type="Proteomes" id="UP000309128"/>
    </source>
</evidence>
<sequence>MWQNSHTRPTQRGARRRSQLGVLTCLMAAVLFTGVLIGRLTDDPQPDPRIYLNGTAPPAAATANPAPTVAKKALQQLESVPREVTTKKIPRGAGTPKPTSKTPNGQIPGYDSPDDPAQLFTGEHPSVAVIPGMAAKVVSLTNSARSKHGCGPLRVEQGLMRSARTHSLEMARMGQLTHNSPDGASPWDRMERAGYRYGAAENIGAGYGSPDEAVRGWLDSHDHRKNILDCRLKAIGVGVASGPNGPWWTQDFGTQ</sequence>
<dbReference type="PANTHER" id="PTHR31157:SF1">
    <property type="entry name" value="SCP DOMAIN-CONTAINING PROTEIN"/>
    <property type="match status" value="1"/>
</dbReference>
<accession>A0A5S4EY61</accession>
<name>A0A5S4EY61_9ACTN</name>
<dbReference type="InterPro" id="IPR035940">
    <property type="entry name" value="CAP_sf"/>
</dbReference>
<keyword evidence="2" id="KW-0812">Transmembrane</keyword>
<dbReference type="AlphaFoldDB" id="A0A5S4EY61"/>
<dbReference type="CDD" id="cd05379">
    <property type="entry name" value="CAP_bacterial"/>
    <property type="match status" value="1"/>
</dbReference>